<sequence>MQRQITFLKQFIVLMSLVISAISCQEPTEDITEPGKEAAFTKGSTLGQLLQKMSLKDGSDDNVIDNASCLTLVLPVKGSFRGKAFTVSKEADLAVLQDIYYLNPYQSDRFLLDFPLRVIKSDHTEVAVSSQEELDVLAALCVGNGLDDDIECVDIEYPISMATYDLQNQIADIRTVADDASLFQLLNEFNNDDLLSIQFPIQVATSIGAQVIEGNTALQNAFDTAQDTCDEGDRVFYNTGLPLATGKLELLLTDAPFPIDLIEEANVTIVKIEVKTGDANDTIPFITVFNEPTTFNLLDLSNGITAKLSETALPVGSYSFFSVYVSEGSVLLKDGRLFDLKIPSGDKSGIKVKPAFDIEIEEGESASYLLDFDVSSSFVVRGNSNTPAGINGFNFKPVIRTSNQHSTGTLSGTVNDQNGAVLSGAQVALFAADTLHTTALSGEDGKFTILGLTPGGYQVQAELIDHETSTLDDLLIEKGKETTVTINLTNIN</sequence>
<protein>
    <submittedName>
        <fullName evidence="3">DUF4382 domain-containing protein</fullName>
    </submittedName>
</protein>
<dbReference type="PROSITE" id="PS51257">
    <property type="entry name" value="PROKAR_LIPOPROTEIN"/>
    <property type="match status" value="1"/>
</dbReference>
<evidence type="ECO:0000313" key="4">
    <source>
        <dbReference type="Proteomes" id="UP001302349"/>
    </source>
</evidence>
<evidence type="ECO:0000259" key="2">
    <source>
        <dbReference type="Pfam" id="PF14321"/>
    </source>
</evidence>
<organism evidence="3 4">
    <name type="scientific">Imperialibacter roseus</name>
    <dbReference type="NCBI Taxonomy" id="1324217"/>
    <lineage>
        <taxon>Bacteria</taxon>
        <taxon>Pseudomonadati</taxon>
        <taxon>Bacteroidota</taxon>
        <taxon>Cytophagia</taxon>
        <taxon>Cytophagales</taxon>
        <taxon>Flammeovirgaceae</taxon>
        <taxon>Imperialibacter</taxon>
    </lineage>
</organism>
<reference evidence="3 4" key="1">
    <citation type="journal article" date="2023" name="Microbiol. Resour. Announc.">
        <title>Complete Genome Sequence of Imperialibacter roseus strain P4T.</title>
        <authorList>
            <person name="Tizabi D.R."/>
            <person name="Bachvaroff T."/>
            <person name="Hill R.T."/>
        </authorList>
    </citation>
    <scope>NUCLEOTIDE SEQUENCE [LARGE SCALE GENOMIC DNA]</scope>
    <source>
        <strain evidence="3 4">P4T</strain>
    </source>
</reference>
<evidence type="ECO:0000256" key="1">
    <source>
        <dbReference type="SAM" id="SignalP"/>
    </source>
</evidence>
<dbReference type="Pfam" id="PF13620">
    <property type="entry name" value="CarboxypepD_reg"/>
    <property type="match status" value="1"/>
</dbReference>
<dbReference type="RefSeq" id="WP_317490157.1">
    <property type="nucleotide sequence ID" value="NZ_CP136051.1"/>
</dbReference>
<dbReference type="Proteomes" id="UP001302349">
    <property type="component" value="Chromosome"/>
</dbReference>
<keyword evidence="4" id="KW-1185">Reference proteome</keyword>
<feature type="domain" description="DUF4382" evidence="2">
    <location>
        <begin position="245"/>
        <end position="384"/>
    </location>
</feature>
<dbReference type="SUPFAM" id="SSF49452">
    <property type="entry name" value="Starch-binding domain-like"/>
    <property type="match status" value="1"/>
</dbReference>
<dbReference type="Gene3D" id="2.60.40.1120">
    <property type="entry name" value="Carboxypeptidase-like, regulatory domain"/>
    <property type="match status" value="1"/>
</dbReference>
<name>A0ABZ0IST9_9BACT</name>
<dbReference type="InterPro" id="IPR025491">
    <property type="entry name" value="DUF4382"/>
</dbReference>
<gene>
    <name evidence="3" type="ORF">RT717_02440</name>
</gene>
<keyword evidence="1" id="KW-0732">Signal</keyword>
<accession>A0ABZ0IST9</accession>
<dbReference type="InterPro" id="IPR013784">
    <property type="entry name" value="Carb-bd-like_fold"/>
</dbReference>
<feature type="chain" id="PRO_5046723696" evidence="1">
    <location>
        <begin position="26"/>
        <end position="492"/>
    </location>
</feature>
<dbReference type="Pfam" id="PF14321">
    <property type="entry name" value="DUF4382"/>
    <property type="match status" value="1"/>
</dbReference>
<dbReference type="EMBL" id="CP136051">
    <property type="protein sequence ID" value="WOK07479.1"/>
    <property type="molecule type" value="Genomic_DNA"/>
</dbReference>
<evidence type="ECO:0000313" key="3">
    <source>
        <dbReference type="EMBL" id="WOK07479.1"/>
    </source>
</evidence>
<proteinExistence type="predicted"/>
<feature type="signal peptide" evidence="1">
    <location>
        <begin position="1"/>
        <end position="25"/>
    </location>
</feature>